<dbReference type="AlphaFoldDB" id="A0A812W231"/>
<evidence type="ECO:0000313" key="1">
    <source>
        <dbReference type="EMBL" id="CAE7654290.1"/>
    </source>
</evidence>
<reference evidence="1" key="1">
    <citation type="submission" date="2021-02" db="EMBL/GenBank/DDBJ databases">
        <authorList>
            <person name="Dougan E. K."/>
            <person name="Rhodes N."/>
            <person name="Thang M."/>
            <person name="Chan C."/>
        </authorList>
    </citation>
    <scope>NUCLEOTIDE SEQUENCE</scope>
</reference>
<keyword evidence="2" id="KW-1185">Reference proteome</keyword>
<dbReference type="Proteomes" id="UP000649617">
    <property type="component" value="Unassembled WGS sequence"/>
</dbReference>
<proteinExistence type="predicted"/>
<protein>
    <submittedName>
        <fullName evidence="1">Uncharacterized protein</fullName>
    </submittedName>
</protein>
<evidence type="ECO:0000313" key="2">
    <source>
        <dbReference type="Proteomes" id="UP000649617"/>
    </source>
</evidence>
<comment type="caution">
    <text evidence="1">The sequence shown here is derived from an EMBL/GenBank/DDBJ whole genome shotgun (WGS) entry which is preliminary data.</text>
</comment>
<name>A0A812W231_SYMPI</name>
<accession>A0A812W231</accession>
<sequence>MAEAHPLQDEHEHISYGSTPAKATRAWDNTVWMALFVPVFLEGAGDSLSGLVLPDMAVVNFAGLDICAMGQSDACDKAITATTAAAR</sequence>
<organism evidence="1 2">
    <name type="scientific">Symbiodinium pilosum</name>
    <name type="common">Dinoflagellate</name>
    <dbReference type="NCBI Taxonomy" id="2952"/>
    <lineage>
        <taxon>Eukaryota</taxon>
        <taxon>Sar</taxon>
        <taxon>Alveolata</taxon>
        <taxon>Dinophyceae</taxon>
        <taxon>Suessiales</taxon>
        <taxon>Symbiodiniaceae</taxon>
        <taxon>Symbiodinium</taxon>
    </lineage>
</organism>
<gene>
    <name evidence="1" type="ORF">SPIL2461_LOCUS17533</name>
</gene>
<dbReference type="EMBL" id="CAJNIZ010043227">
    <property type="protein sequence ID" value="CAE7654290.1"/>
    <property type="molecule type" value="Genomic_DNA"/>
</dbReference>